<feature type="transmembrane region" description="Helical" evidence="1">
    <location>
        <begin position="693"/>
        <end position="710"/>
    </location>
</feature>
<feature type="transmembrane region" description="Helical" evidence="1">
    <location>
        <begin position="447"/>
        <end position="472"/>
    </location>
</feature>
<comment type="caution">
    <text evidence="2">The sequence shown here is derived from an EMBL/GenBank/DDBJ whole genome shotgun (WGS) entry which is preliminary data.</text>
</comment>
<feature type="transmembrane region" description="Helical" evidence="1">
    <location>
        <begin position="722"/>
        <end position="741"/>
    </location>
</feature>
<name>A0ABV1KB48_9PSEU</name>
<dbReference type="Proteomes" id="UP001494902">
    <property type="component" value="Unassembled WGS sequence"/>
</dbReference>
<keyword evidence="1" id="KW-0472">Membrane</keyword>
<reference evidence="2 3" key="1">
    <citation type="submission" date="2024-03" db="EMBL/GenBank/DDBJ databases">
        <title>Draft genome sequence of Pseudonocardia nematodicida JCM 31783.</title>
        <authorList>
            <person name="Butdee W."/>
            <person name="Duangmal K."/>
        </authorList>
    </citation>
    <scope>NUCLEOTIDE SEQUENCE [LARGE SCALE GENOMIC DNA]</scope>
    <source>
        <strain evidence="2 3">JCM 31783</strain>
    </source>
</reference>
<sequence length="765" mass="77555">MAGTALLDPPTEFTAPPFRRAEGVELVGPYQGSGYLEPRYVIARPDGQVVQVSELLYRIAEAIDGRAGTGELARRVAGETGQEVVAGDVDALVRERLVPAGLVETGFGDPDPGEVAEPEQRPDHLLMLRFRLPVVPASTTWVIAGLFRWMHRPVVVVPVLVAFLALDAAVLLGGGLTAAVAGAGDVVANPSLVLAVLAIFLATGAFHEFGHVSACRYGGARPGAMGVGIYLVWPAFYSTVTDSYRLSRAGRLRTDLGGVYFNAVVLGGIAATWLLTGTDWLLLVLALLHVETVRQFLPMIRLDGYYILSDIVGVPDLFTYLGPVLRGWLPGAAPDPKLTRLRPAVRRIVRLWVALVVPFLVLFFGWFLVVAPSVLPEVLAGARGYLADAAAGVRAGDTTEAVLGAVRATLLVLPVLGVLLLLGLVARTVSRPLARRLAETRARTDRGLPALAGVLVPVALLAALAVAGAGALPVPAPSADPAGLGERLVQALVTLLGGPGAEPVAGVLLGIATAVALWPLCRRIALPVPVAGLAVALAGAVPPLLVVHAAADPAAPAALCLVLAALLAGRGPSANRGAYLACVLAAVISPVALVAVAAFVAHAVRTGQLGPRLRPPGRRAVGVAATTVAATGGGFLIGLGGAGPAATAGWAAAAATGAVVALATLRYRRPFAPVATGALVLLALSVFPGTTTPALLLLGPVLAMLGAGLADRALPRDRPARAGGVAAVVVLVLLAGSGPLVTAAAERAGPTGGAAPSAGASPAPG</sequence>
<dbReference type="RefSeq" id="WP_349298773.1">
    <property type="nucleotide sequence ID" value="NZ_JBEDNQ010000005.1"/>
</dbReference>
<dbReference type="EMBL" id="JBEDNQ010000005">
    <property type="protein sequence ID" value="MEQ3551702.1"/>
    <property type="molecule type" value="Genomic_DNA"/>
</dbReference>
<protein>
    <recommendedName>
        <fullName evidence="4">Peptide zinc metalloprotease protein</fullName>
    </recommendedName>
</protein>
<keyword evidence="1" id="KW-0812">Transmembrane</keyword>
<feature type="transmembrane region" description="Helical" evidence="1">
    <location>
        <begin position="259"/>
        <end position="285"/>
    </location>
</feature>
<organism evidence="2 3">
    <name type="scientific">Pseudonocardia nematodicida</name>
    <dbReference type="NCBI Taxonomy" id="1206997"/>
    <lineage>
        <taxon>Bacteria</taxon>
        <taxon>Bacillati</taxon>
        <taxon>Actinomycetota</taxon>
        <taxon>Actinomycetes</taxon>
        <taxon>Pseudonocardiales</taxon>
        <taxon>Pseudonocardiaceae</taxon>
        <taxon>Pseudonocardia</taxon>
    </lineage>
</organism>
<evidence type="ECO:0000256" key="1">
    <source>
        <dbReference type="SAM" id="Phobius"/>
    </source>
</evidence>
<feature type="transmembrane region" description="Helical" evidence="1">
    <location>
        <begin position="155"/>
        <end position="179"/>
    </location>
</feature>
<feature type="transmembrane region" description="Helical" evidence="1">
    <location>
        <begin position="578"/>
        <end position="600"/>
    </location>
</feature>
<feature type="transmembrane region" description="Helical" evidence="1">
    <location>
        <begin position="349"/>
        <end position="369"/>
    </location>
</feature>
<feature type="transmembrane region" description="Helical" evidence="1">
    <location>
        <begin position="405"/>
        <end position="426"/>
    </location>
</feature>
<feature type="transmembrane region" description="Helical" evidence="1">
    <location>
        <begin position="533"/>
        <end position="566"/>
    </location>
</feature>
<feature type="transmembrane region" description="Helical" evidence="1">
    <location>
        <begin position="186"/>
        <end position="207"/>
    </location>
</feature>
<feature type="transmembrane region" description="Helical" evidence="1">
    <location>
        <begin position="305"/>
        <end position="329"/>
    </location>
</feature>
<evidence type="ECO:0000313" key="2">
    <source>
        <dbReference type="EMBL" id="MEQ3551702.1"/>
    </source>
</evidence>
<gene>
    <name evidence="2" type="ORF">WIS52_14610</name>
</gene>
<evidence type="ECO:0008006" key="4">
    <source>
        <dbReference type="Google" id="ProtNLM"/>
    </source>
</evidence>
<keyword evidence="1" id="KW-1133">Transmembrane helix</keyword>
<proteinExistence type="predicted"/>
<evidence type="ECO:0000313" key="3">
    <source>
        <dbReference type="Proteomes" id="UP001494902"/>
    </source>
</evidence>
<keyword evidence="3" id="KW-1185">Reference proteome</keyword>
<feature type="transmembrane region" description="Helical" evidence="1">
    <location>
        <begin position="620"/>
        <end position="639"/>
    </location>
</feature>
<feature type="transmembrane region" description="Helical" evidence="1">
    <location>
        <begin position="645"/>
        <end position="663"/>
    </location>
</feature>
<accession>A0ABV1KB48</accession>
<feature type="transmembrane region" description="Helical" evidence="1">
    <location>
        <begin position="219"/>
        <end position="238"/>
    </location>
</feature>
<feature type="transmembrane region" description="Helical" evidence="1">
    <location>
        <begin position="670"/>
        <end position="687"/>
    </location>
</feature>